<dbReference type="EMBL" id="JASJEV010000012">
    <property type="protein sequence ID" value="MDJ1159701.1"/>
    <property type="molecule type" value="Genomic_DNA"/>
</dbReference>
<keyword evidence="2" id="KW-0472">Membrane</keyword>
<keyword evidence="2" id="KW-1133">Transmembrane helix</keyword>
<dbReference type="RefSeq" id="WP_283741701.1">
    <property type="nucleotide sequence ID" value="NZ_JASJEV010000012.1"/>
</dbReference>
<accession>A0ABT7AMA5</accession>
<keyword evidence="4" id="KW-1185">Reference proteome</keyword>
<protein>
    <submittedName>
        <fullName evidence="3">Uncharacterized protein</fullName>
    </submittedName>
</protein>
<reference evidence="3 4" key="1">
    <citation type="submission" date="2023-05" db="EMBL/GenBank/DDBJ databases">
        <title>Chelatococcus sp. nov., a moderately thermophilic bacterium isolated from hot spring microbial mat.</title>
        <authorList>
            <person name="Hu C.-J."/>
            <person name="Li W.-J."/>
        </authorList>
    </citation>
    <scope>NUCLEOTIDE SEQUENCE [LARGE SCALE GENOMIC DNA]</scope>
    <source>
        <strain evidence="3 4">SYSU G07232</strain>
    </source>
</reference>
<name>A0ABT7AMA5_9HYPH</name>
<gene>
    <name evidence="3" type="ORF">QNA08_15865</name>
</gene>
<evidence type="ECO:0000256" key="1">
    <source>
        <dbReference type="SAM" id="MobiDB-lite"/>
    </source>
</evidence>
<dbReference type="Proteomes" id="UP001321492">
    <property type="component" value="Unassembled WGS sequence"/>
</dbReference>
<proteinExistence type="predicted"/>
<sequence length="303" mass="31390">MAMAFGRPDNGRRLQVSTADRSVPMRPRERGLVTRLARRIRAMSVLQLIGWCVLVAATGALAVTLALGERPPPPGPDTGAPAARSGPGPAEAFAVKPTPAIEALAEARPIWVEVARPIAVFGVTAPDLGATAHRYEARRHGAGGRDDVLLFGDFSVDAPHVRLSAYRPGGEAPPPGTFFVDLVRNAAEAGLAVGRATVPAAVDTKFGPVEMAEAVFLSGGVSRACVALRLDRSEAGLRLSGWACGTGARPIDHRRLACILNGLELLAPGEEPGLRALFAAAARRRGQVCGAGSAGGTEGRRAG</sequence>
<comment type="caution">
    <text evidence="3">The sequence shown here is derived from an EMBL/GenBank/DDBJ whole genome shotgun (WGS) entry which is preliminary data.</text>
</comment>
<keyword evidence="2" id="KW-0812">Transmembrane</keyword>
<organism evidence="3 4">
    <name type="scientific">Chelatococcus albus</name>
    <dbReference type="NCBI Taxonomy" id="3047466"/>
    <lineage>
        <taxon>Bacteria</taxon>
        <taxon>Pseudomonadati</taxon>
        <taxon>Pseudomonadota</taxon>
        <taxon>Alphaproteobacteria</taxon>
        <taxon>Hyphomicrobiales</taxon>
        <taxon>Chelatococcaceae</taxon>
        <taxon>Chelatococcus</taxon>
    </lineage>
</organism>
<feature type="transmembrane region" description="Helical" evidence="2">
    <location>
        <begin position="45"/>
        <end position="67"/>
    </location>
</feature>
<evidence type="ECO:0000256" key="2">
    <source>
        <dbReference type="SAM" id="Phobius"/>
    </source>
</evidence>
<feature type="region of interest" description="Disordered" evidence="1">
    <location>
        <begin position="71"/>
        <end position="90"/>
    </location>
</feature>
<feature type="compositionally biased region" description="Low complexity" evidence="1">
    <location>
        <begin position="77"/>
        <end position="90"/>
    </location>
</feature>
<evidence type="ECO:0000313" key="3">
    <source>
        <dbReference type="EMBL" id="MDJ1159701.1"/>
    </source>
</evidence>
<evidence type="ECO:0000313" key="4">
    <source>
        <dbReference type="Proteomes" id="UP001321492"/>
    </source>
</evidence>